<sequence>MRVEQIEAFMSSVIDDLGAVGARGEGAGVGQLLTWPAPVSDDARLRELLVVVSGLRNLADALLVKTVAAIERSGMPGRVKESVTSMMVGIGVPPAVASHSTRVARALTTLPTVAAALSDARMSGEHAYAVVAGIEHIGKAVDGLDADTRDGCVRGLLARAVTGVPADVKAFARKRALELLPADAPVSVAENRDLNTASLTVGEDGRTRSELDLDVVAGEKLRTALDPLMTPVPLPDGSRDPRDAGKRRADALEQIVDSYLRHRDRPTSGGVHPHLVVNAPLSMFTPRTDTVAPDQTVPVPDPDIVPPPAPSGQAMPVPDPVSDTGRPDPMARVGVREVASFDTGQPITPQIAEMLSCDSELTAVIVDAQSVPLDLKRMDRLFPPHLRRALILRDQGCSFPGCGRPPAWCQAHHLIHWSNGGETSIGNGGLLCQEHHTLIHATDWEMIMGGDGHPWFRAPADPRRPSRPRQWIRSHARRTLTSAESAAS</sequence>
<dbReference type="GO" id="GO:0003676">
    <property type="term" value="F:nucleic acid binding"/>
    <property type="evidence" value="ECO:0007669"/>
    <property type="project" value="InterPro"/>
</dbReference>
<dbReference type="Pfam" id="PF01844">
    <property type="entry name" value="HNH"/>
    <property type="match status" value="1"/>
</dbReference>
<dbReference type="CDD" id="cd00085">
    <property type="entry name" value="HNHc"/>
    <property type="match status" value="1"/>
</dbReference>
<proteinExistence type="inferred from homology"/>
<feature type="domain" description="HNH nuclease" evidence="3">
    <location>
        <begin position="385"/>
        <end position="437"/>
    </location>
</feature>
<dbReference type="RefSeq" id="WP_170194449.1">
    <property type="nucleotide sequence ID" value="NZ_JABBNB010000010.1"/>
</dbReference>
<evidence type="ECO:0000313" key="4">
    <source>
        <dbReference type="EMBL" id="NMO01948.1"/>
    </source>
</evidence>
<evidence type="ECO:0000259" key="3">
    <source>
        <dbReference type="SMART" id="SM00507"/>
    </source>
</evidence>
<organism evidence="4 5">
    <name type="scientific">Gordonia asplenii</name>
    <dbReference type="NCBI Taxonomy" id="2725283"/>
    <lineage>
        <taxon>Bacteria</taxon>
        <taxon>Bacillati</taxon>
        <taxon>Actinomycetota</taxon>
        <taxon>Actinomycetes</taxon>
        <taxon>Mycobacteriales</taxon>
        <taxon>Gordoniaceae</taxon>
        <taxon>Gordonia</taxon>
    </lineage>
</organism>
<dbReference type="Pfam" id="PF02720">
    <property type="entry name" value="DUF222"/>
    <property type="match status" value="1"/>
</dbReference>
<dbReference type="EMBL" id="JABBNB010000010">
    <property type="protein sequence ID" value="NMO01948.1"/>
    <property type="molecule type" value="Genomic_DNA"/>
</dbReference>
<comment type="similarity">
    <text evidence="1">Belongs to the Rv1128c/1148c/1588c/1702c/1945/3466 family.</text>
</comment>
<reference evidence="4 5" key="1">
    <citation type="submission" date="2020-04" db="EMBL/GenBank/DDBJ databases">
        <title>Gordonia sp. nov. TBRC 11910.</title>
        <authorList>
            <person name="Suriyachadkun C."/>
        </authorList>
    </citation>
    <scope>NUCLEOTIDE SEQUENCE [LARGE SCALE GENOMIC DNA]</scope>
    <source>
        <strain evidence="4 5">TBRC 11910</strain>
    </source>
</reference>
<dbReference type="Proteomes" id="UP000550729">
    <property type="component" value="Unassembled WGS sequence"/>
</dbReference>
<comment type="caution">
    <text evidence="4">The sequence shown here is derived from an EMBL/GenBank/DDBJ whole genome shotgun (WGS) entry which is preliminary data.</text>
</comment>
<dbReference type="GO" id="GO:0004519">
    <property type="term" value="F:endonuclease activity"/>
    <property type="evidence" value="ECO:0007669"/>
    <property type="project" value="InterPro"/>
</dbReference>
<dbReference type="InterPro" id="IPR002711">
    <property type="entry name" value="HNH"/>
</dbReference>
<accession>A0A848L2S2</accession>
<feature type="compositionally biased region" description="Basic and acidic residues" evidence="2">
    <location>
        <begin position="237"/>
        <end position="248"/>
    </location>
</feature>
<dbReference type="GO" id="GO:0008270">
    <property type="term" value="F:zinc ion binding"/>
    <property type="evidence" value="ECO:0007669"/>
    <property type="project" value="InterPro"/>
</dbReference>
<gene>
    <name evidence="4" type="ORF">HH308_12075</name>
</gene>
<evidence type="ECO:0000256" key="2">
    <source>
        <dbReference type="SAM" id="MobiDB-lite"/>
    </source>
</evidence>
<protein>
    <submittedName>
        <fullName evidence="4">DUF222 domain-containing protein</fullName>
    </submittedName>
</protein>
<keyword evidence="5" id="KW-1185">Reference proteome</keyword>
<name>A0A848L2S2_9ACTN</name>
<evidence type="ECO:0000313" key="5">
    <source>
        <dbReference type="Proteomes" id="UP000550729"/>
    </source>
</evidence>
<dbReference type="InterPro" id="IPR003615">
    <property type="entry name" value="HNH_nuc"/>
</dbReference>
<dbReference type="SMART" id="SM00507">
    <property type="entry name" value="HNHc"/>
    <property type="match status" value="1"/>
</dbReference>
<evidence type="ECO:0000256" key="1">
    <source>
        <dbReference type="ARBA" id="ARBA00023450"/>
    </source>
</evidence>
<dbReference type="InterPro" id="IPR003870">
    <property type="entry name" value="DUF222"/>
</dbReference>
<dbReference type="AlphaFoldDB" id="A0A848L2S2"/>
<feature type="region of interest" description="Disordered" evidence="2">
    <location>
        <begin position="227"/>
        <end position="248"/>
    </location>
</feature>